<protein>
    <submittedName>
        <fullName evidence="2">Uncharacterized protein</fullName>
    </submittedName>
</protein>
<organism evidence="2 4">
    <name type="scientific">Yersinia rochesterensis</name>
    <dbReference type="NCBI Taxonomy" id="1604335"/>
    <lineage>
        <taxon>Bacteria</taxon>
        <taxon>Pseudomonadati</taxon>
        <taxon>Pseudomonadota</taxon>
        <taxon>Gammaproteobacteria</taxon>
        <taxon>Enterobacterales</taxon>
        <taxon>Yersiniaceae</taxon>
        <taxon>Yersinia</taxon>
    </lineage>
</organism>
<dbReference type="EMBL" id="CP009997">
    <property type="protein sequence ID" value="AJJ36827.1"/>
    <property type="molecule type" value="Genomic_DNA"/>
</dbReference>
<keyword evidence="3" id="KW-1185">Reference proteome</keyword>
<dbReference type="Proteomes" id="UP000031883">
    <property type="component" value="Chromosome"/>
</dbReference>
<dbReference type="Proteomes" id="UP000265864">
    <property type="component" value="Chromosome"/>
</dbReference>
<proteinExistence type="predicted"/>
<evidence type="ECO:0000313" key="1">
    <source>
        <dbReference type="EMBL" id="AJJ36827.1"/>
    </source>
</evidence>
<gene>
    <name evidence="1" type="ORF">CH54_1820</name>
    <name evidence="2" type="ORF">DXZ79_03610</name>
</gene>
<reference evidence="1 3" key="1">
    <citation type="journal article" date="2015" name="Genome Announc.">
        <title>Thirty-Two Complete Genome Assemblies of Nine Yersinia Species, Including Y. pestis, Y. pseudotuberculosis, and Y. enterocolitica.</title>
        <authorList>
            <person name="Johnson S.L."/>
            <person name="Daligault H.E."/>
            <person name="Davenport K.W."/>
            <person name="Jaissle J."/>
            <person name="Frey K.G."/>
            <person name="Ladner J.T."/>
            <person name="Broomall S.M."/>
            <person name="Bishop-Lilly K.A."/>
            <person name="Bruce D.C."/>
            <person name="Coyne S.R."/>
            <person name="Gibbons H.S."/>
            <person name="Lo C.C."/>
            <person name="Munk A.C."/>
            <person name="Rosenzweig C.N."/>
            <person name="Koroleva G.I."/>
            <person name="Palacios G.F."/>
            <person name="Redden C.L."/>
            <person name="Xu Y."/>
            <person name="Minogue T.D."/>
            <person name="Chain P.S."/>
        </authorList>
    </citation>
    <scope>NUCLEOTIDE SEQUENCE [LARGE SCALE GENOMIC DNA]</scope>
    <source>
        <strain evidence="1 3">Y231</strain>
    </source>
</reference>
<name>A0A386HBF3_9GAMM</name>
<evidence type="ECO:0000313" key="3">
    <source>
        <dbReference type="Proteomes" id="UP000031883"/>
    </source>
</evidence>
<reference evidence="2 4" key="2">
    <citation type="submission" date="2018-09" db="EMBL/GenBank/DDBJ databases">
        <title>Yersinia kristensenii subsp. rochesterensis subsp. nov., Isolated from Human Feces.</title>
        <authorList>
            <person name="Cunningham S.A."/>
            <person name="Jeraldo P."/>
            <person name="Patel R."/>
        </authorList>
    </citation>
    <scope>NUCLEOTIDE SEQUENCE [LARGE SCALE GENOMIC DNA]</scope>
    <source>
        <strain evidence="2 4">ATCC BAA-2637</strain>
    </source>
</reference>
<evidence type="ECO:0000313" key="2">
    <source>
        <dbReference type="EMBL" id="AYD42901.1"/>
    </source>
</evidence>
<dbReference type="AlphaFoldDB" id="A0A386HBF3"/>
<dbReference type="EMBL" id="CP032482">
    <property type="protein sequence ID" value="AYD42901.1"/>
    <property type="molecule type" value="Genomic_DNA"/>
</dbReference>
<dbReference type="RefSeq" id="WP_038636386.1">
    <property type="nucleotide sequence ID" value="NZ_CABHXK010000002.1"/>
</dbReference>
<accession>A0A386HBF3</accession>
<evidence type="ECO:0000313" key="4">
    <source>
        <dbReference type="Proteomes" id="UP000265864"/>
    </source>
</evidence>
<dbReference type="GeneID" id="82549866"/>
<sequence length="62" mass="6860">MTNSKLNVDRLCHAERREICDFSMSDMGLVGLLSGVIGLVSAEIEMLENNIDDTLIKDKGTF</sequence>